<name>A0A5J9W950_9POAL</name>
<feature type="domain" description="Acetyl-coenzyme A synthetase N-terminal" evidence="4">
    <location>
        <begin position="175"/>
        <end position="230"/>
    </location>
</feature>
<feature type="transmembrane region" description="Helical" evidence="2">
    <location>
        <begin position="298"/>
        <end position="319"/>
    </location>
</feature>
<accession>A0A5J9W950</accession>
<dbReference type="Pfam" id="PF16177">
    <property type="entry name" value="ACAS_N"/>
    <property type="match status" value="1"/>
</dbReference>
<evidence type="ECO:0000259" key="4">
    <source>
        <dbReference type="Pfam" id="PF16177"/>
    </source>
</evidence>
<dbReference type="Pfam" id="PF00501">
    <property type="entry name" value="AMP-binding"/>
    <property type="match status" value="1"/>
</dbReference>
<keyword evidence="2" id="KW-0472">Membrane</keyword>
<dbReference type="PANTHER" id="PTHR44378">
    <property type="entry name" value="ACYL-ACTIVATING ENZYME 17, PEROXISOMAL-RELATED"/>
    <property type="match status" value="1"/>
</dbReference>
<dbReference type="InterPro" id="IPR045851">
    <property type="entry name" value="AMP-bd_C_sf"/>
</dbReference>
<dbReference type="Gene3D" id="3.30.300.30">
    <property type="match status" value="1"/>
</dbReference>
<keyword evidence="2" id="KW-0812">Transmembrane</keyword>
<dbReference type="Gramene" id="TVU44503">
    <property type="protein sequence ID" value="TVU44503"/>
    <property type="gene ID" value="EJB05_03947"/>
</dbReference>
<dbReference type="InterPro" id="IPR032387">
    <property type="entry name" value="ACAS_N"/>
</dbReference>
<dbReference type="PANTHER" id="PTHR44378:SF1">
    <property type="entry name" value="ACYL-ACTIVATING ENZYME 18, PEROXISOMAL-RELATED"/>
    <property type="match status" value="1"/>
</dbReference>
<comment type="caution">
    <text evidence="5">The sequence shown here is derived from an EMBL/GenBank/DDBJ whole genome shotgun (WGS) entry which is preliminary data.</text>
</comment>
<evidence type="ECO:0008006" key="7">
    <source>
        <dbReference type="Google" id="ProtNLM"/>
    </source>
</evidence>
<proteinExistence type="inferred from homology"/>
<dbReference type="OrthoDB" id="10253115at2759"/>
<keyword evidence="6" id="KW-1185">Reference proteome</keyword>
<sequence>MDGLTVVGERRVEHLVVDEAAARQGGAKASSCCRCVSGGQRAHWTVDTGHGRRDERVGDPGRHVEAAGLGTAAAAAFLAALHSAAAAAAGDDEAAVWEAVAASGVLRPEHPHALHQLVYYSVYAGWDRAARGPPPYWFPSRIDWKQTNLGRMMEANGPKLLGSSYKDPVSSFNLFYQFSLEHPEVFWSMVLKELSVKFQQEPKSILDASDRSKKGGTWFQGAVLNIAECCLLPWPSQNRTDDSTAIVWRDEGLDDYPVNRMSLKELRSQVMTVANCLDTMFQKGDRIAIDMPMTCNAVIIYLAIILGGFVVVSISDSFAPQEISSRMDVSEAKAIFTQDFILRGGQKIPLYSRVVQGTSCKAIVIPASGGFLKVTLRNGDVFWKDFLSLAAGRSSVYSPCYQSADAITNILFSSGTTGEEYREPKAIPWTQLCPIRCASDLWAHVDVHPQDIFCLPTNLGWVAGPMVLYSCFLSGATLALYHGSPLGRSFCKFVQDAGVNILGTVPSLVKSWKAGNCTGLDWTKIRVLTSAGEASDMDDDLWLSARTSYKPIVECCGGTELASAYIQGNLLQPQAFGAFSGASMSTGIVILDEQGNQYPDDTPCAGEVGLFPLYFGATDRLLNADHSKVYFDGMPIFKGRQLRRHGDIIQRTRGGYYIVQGRADDTMNLGGIKTSSVEIERVCNRADEGIRETAAVSIKPAAGGPEQLAILAVLNDRSVSYNVNHLKNKFQSAIQNNLNPLFKVSYVKVVPEFPRTASNKLLRRVLRNQLQQELSNRCKL</sequence>
<gene>
    <name evidence="5" type="ORF">EJB05_03947</name>
</gene>
<dbReference type="EMBL" id="RWGY01000004">
    <property type="protein sequence ID" value="TVU44503.1"/>
    <property type="molecule type" value="Genomic_DNA"/>
</dbReference>
<protein>
    <recommendedName>
        <fullName evidence="7">AMP-dependent synthetase/ligase domain-containing protein</fullName>
    </recommendedName>
</protein>
<dbReference type="InterPro" id="IPR042099">
    <property type="entry name" value="ANL_N_sf"/>
</dbReference>
<organism evidence="5 6">
    <name type="scientific">Eragrostis curvula</name>
    <name type="common">weeping love grass</name>
    <dbReference type="NCBI Taxonomy" id="38414"/>
    <lineage>
        <taxon>Eukaryota</taxon>
        <taxon>Viridiplantae</taxon>
        <taxon>Streptophyta</taxon>
        <taxon>Embryophyta</taxon>
        <taxon>Tracheophyta</taxon>
        <taxon>Spermatophyta</taxon>
        <taxon>Magnoliopsida</taxon>
        <taxon>Liliopsida</taxon>
        <taxon>Poales</taxon>
        <taxon>Poaceae</taxon>
        <taxon>PACMAD clade</taxon>
        <taxon>Chloridoideae</taxon>
        <taxon>Eragrostideae</taxon>
        <taxon>Eragrostidinae</taxon>
        <taxon>Eragrostis</taxon>
    </lineage>
</organism>
<dbReference type="InterPro" id="IPR000873">
    <property type="entry name" value="AMP-dep_synth/lig_dom"/>
</dbReference>
<dbReference type="SUPFAM" id="SSF56801">
    <property type="entry name" value="Acetyl-CoA synthetase-like"/>
    <property type="match status" value="1"/>
</dbReference>
<dbReference type="AlphaFoldDB" id="A0A5J9W950"/>
<evidence type="ECO:0000256" key="2">
    <source>
        <dbReference type="SAM" id="Phobius"/>
    </source>
</evidence>
<comment type="similarity">
    <text evidence="1">Belongs to the ATP-dependent AMP-binding enzyme family.</text>
</comment>
<dbReference type="Gene3D" id="3.40.50.12780">
    <property type="entry name" value="N-terminal domain of ligase-like"/>
    <property type="match status" value="1"/>
</dbReference>
<keyword evidence="2" id="KW-1133">Transmembrane helix</keyword>
<feature type="domain" description="AMP-dependent synthetase/ligase" evidence="3">
    <location>
        <begin position="238"/>
        <end position="608"/>
    </location>
</feature>
<evidence type="ECO:0000256" key="1">
    <source>
        <dbReference type="ARBA" id="ARBA00006432"/>
    </source>
</evidence>
<dbReference type="Proteomes" id="UP000324897">
    <property type="component" value="Chromosome 5"/>
</dbReference>
<evidence type="ECO:0000313" key="5">
    <source>
        <dbReference type="EMBL" id="TVU44503.1"/>
    </source>
</evidence>
<evidence type="ECO:0000313" key="6">
    <source>
        <dbReference type="Proteomes" id="UP000324897"/>
    </source>
</evidence>
<reference evidence="5 6" key="1">
    <citation type="journal article" date="2019" name="Sci. Rep.">
        <title>A high-quality genome of Eragrostis curvula grass provides insights into Poaceae evolution and supports new strategies to enhance forage quality.</title>
        <authorList>
            <person name="Carballo J."/>
            <person name="Santos B.A.C.M."/>
            <person name="Zappacosta D."/>
            <person name="Garbus I."/>
            <person name="Selva J.P."/>
            <person name="Gallo C.A."/>
            <person name="Diaz A."/>
            <person name="Albertini E."/>
            <person name="Caccamo M."/>
            <person name="Echenique V."/>
        </authorList>
    </citation>
    <scope>NUCLEOTIDE SEQUENCE [LARGE SCALE GENOMIC DNA]</scope>
    <source>
        <strain evidence="6">cv. Victoria</strain>
        <tissue evidence="5">Leaf</tissue>
    </source>
</reference>
<feature type="non-terminal residue" evidence="5">
    <location>
        <position position="1"/>
    </location>
</feature>
<evidence type="ECO:0000259" key="3">
    <source>
        <dbReference type="Pfam" id="PF00501"/>
    </source>
</evidence>